<feature type="region of interest" description="Disordered" evidence="1">
    <location>
        <begin position="475"/>
        <end position="498"/>
    </location>
</feature>
<dbReference type="Gramene" id="OBART06G24730.4">
    <property type="protein sequence ID" value="OBART06G24730.4"/>
    <property type="gene ID" value="OBART06G24730"/>
</dbReference>
<protein>
    <submittedName>
        <fullName evidence="2">Uncharacterized protein</fullName>
    </submittedName>
</protein>
<organism evidence="2">
    <name type="scientific">Oryza barthii</name>
    <dbReference type="NCBI Taxonomy" id="65489"/>
    <lineage>
        <taxon>Eukaryota</taxon>
        <taxon>Viridiplantae</taxon>
        <taxon>Streptophyta</taxon>
        <taxon>Embryophyta</taxon>
        <taxon>Tracheophyta</taxon>
        <taxon>Spermatophyta</taxon>
        <taxon>Magnoliopsida</taxon>
        <taxon>Liliopsida</taxon>
        <taxon>Poales</taxon>
        <taxon>Poaceae</taxon>
        <taxon>BOP clade</taxon>
        <taxon>Oryzoideae</taxon>
        <taxon>Oryzeae</taxon>
        <taxon>Oryzinae</taxon>
        <taxon>Oryza</taxon>
    </lineage>
</organism>
<dbReference type="Proteomes" id="UP000026960">
    <property type="component" value="Chromosome 6"/>
</dbReference>
<reference evidence="2" key="1">
    <citation type="journal article" date="2009" name="Rice">
        <title>De Novo Next Generation Sequencing of Plant Genomes.</title>
        <authorList>
            <person name="Rounsley S."/>
            <person name="Marri P.R."/>
            <person name="Yu Y."/>
            <person name="He R."/>
            <person name="Sisneros N."/>
            <person name="Goicoechea J.L."/>
            <person name="Lee S.J."/>
            <person name="Angelova A."/>
            <person name="Kudrna D."/>
            <person name="Luo M."/>
            <person name="Affourtit J."/>
            <person name="Desany B."/>
            <person name="Knight J."/>
            <person name="Niazi F."/>
            <person name="Egholm M."/>
            <person name="Wing R.A."/>
        </authorList>
    </citation>
    <scope>NUCLEOTIDE SEQUENCE [LARGE SCALE GENOMIC DNA]</scope>
    <source>
        <strain evidence="2">cv. IRGC 105608</strain>
    </source>
</reference>
<feature type="region of interest" description="Disordered" evidence="1">
    <location>
        <begin position="12"/>
        <end position="43"/>
    </location>
</feature>
<feature type="compositionally biased region" description="Pro residues" evidence="1">
    <location>
        <begin position="15"/>
        <end position="24"/>
    </location>
</feature>
<sequence length="498" mass="54016">MNIVRGVADLLRKAPAPPPAPPAVPSSSFGVREGSFHGADQDVAPSPRVVFSDSTEERVLNTLWKKYENALNKAEKEKSLQIFVLQFVQTFRDWGPYHNIHLVDQEQGSDETVVGCSHGHPSEVILILIQEMSIITSTIAESGNSPESSPNYSEQPGDLGLSTERLHVLECLTILTRSMHNCRVFSYYGGVNKVTSLLKAAVAQLKIQNSLLAADNHVSCQAVENIKMMLNMLKYIVTIISNFMKLEPTILRIPHFLNSTKCASSKNHLATVTPSTSESGIFDTLQRWQQRAIVLVMGAGGVNSLVELLRVIQRLNSEQWTDLSLHFITLCTLRSTISGTRAQNHLCRGHEAASAAGGYGLFIRTADCSMAEAQQEVAAAAKGYWSSPSSPSSMSPTLSPPPAAAVHGGGGRAEESTIAAAATPAARSLAAGDNGMQVSGHGEHAGLSSGRRRGRQKGSGRRQILANLGQYIAVHPRAHSHGQRQWRWRRPSTRRARA</sequence>
<dbReference type="EnsemblPlants" id="OBART06G24730.4">
    <property type="protein sequence ID" value="OBART06G24730.4"/>
    <property type="gene ID" value="OBART06G24730"/>
</dbReference>
<evidence type="ECO:0000313" key="2">
    <source>
        <dbReference type="EnsemblPlants" id="OBART06G24730.4"/>
    </source>
</evidence>
<accession>A0A0D3GJX2</accession>
<keyword evidence="3" id="KW-1185">Reference proteome</keyword>
<evidence type="ECO:0000256" key="1">
    <source>
        <dbReference type="SAM" id="MobiDB-lite"/>
    </source>
</evidence>
<feature type="compositionally biased region" description="Basic residues" evidence="1">
    <location>
        <begin position="450"/>
        <end position="460"/>
    </location>
</feature>
<name>A0A0D3GJX2_9ORYZ</name>
<feature type="compositionally biased region" description="Low complexity" evidence="1">
    <location>
        <begin position="384"/>
        <end position="397"/>
    </location>
</feature>
<evidence type="ECO:0000313" key="3">
    <source>
        <dbReference type="Proteomes" id="UP000026960"/>
    </source>
</evidence>
<reference evidence="2" key="2">
    <citation type="submission" date="2015-03" db="UniProtKB">
        <authorList>
            <consortium name="EnsemblPlants"/>
        </authorList>
    </citation>
    <scope>IDENTIFICATION</scope>
</reference>
<feature type="region of interest" description="Disordered" evidence="1">
    <location>
        <begin position="384"/>
        <end position="460"/>
    </location>
</feature>
<dbReference type="AlphaFoldDB" id="A0A0D3GJX2"/>
<feature type="compositionally biased region" description="Basic residues" evidence="1">
    <location>
        <begin position="476"/>
        <end position="498"/>
    </location>
</feature>
<proteinExistence type="predicted"/>
<feature type="compositionally biased region" description="Low complexity" evidence="1">
    <location>
        <begin position="416"/>
        <end position="431"/>
    </location>
</feature>
<dbReference type="HOGENOM" id="CLU_547892_0_0_1"/>